<dbReference type="EMBL" id="WNKS01000002">
    <property type="protein sequence ID" value="MTV30050.1"/>
    <property type="molecule type" value="Genomic_DNA"/>
</dbReference>
<feature type="region of interest" description="Disordered" evidence="2">
    <location>
        <begin position="92"/>
        <end position="202"/>
    </location>
</feature>
<keyword evidence="1" id="KW-0132">Cell division</keyword>
<evidence type="ECO:0000313" key="3">
    <source>
        <dbReference type="EMBL" id="MTV30050.1"/>
    </source>
</evidence>
<feature type="signal peptide" evidence="1">
    <location>
        <begin position="1"/>
        <end position="29"/>
    </location>
</feature>
<comment type="subcellular location">
    <subcellularLocation>
        <location evidence="1">Periplasm</location>
    </subcellularLocation>
</comment>
<comment type="function">
    <text evidence="1">Mediates coordination of peptidoglycan synthesis and outer membrane constriction during cell division.</text>
</comment>
<reference evidence="3 4" key="1">
    <citation type="submission" date="2019-11" db="EMBL/GenBank/DDBJ databases">
        <title>Whole-genome sequence of a Rhodoblastus acidophilus DSM 142.</title>
        <authorList>
            <person name="Kyndt J.A."/>
            <person name="Meyer T.E."/>
        </authorList>
    </citation>
    <scope>NUCLEOTIDE SEQUENCE [LARGE SCALE GENOMIC DNA]</scope>
    <source>
        <strain evidence="3 4">DSM 142</strain>
    </source>
</reference>
<keyword evidence="1" id="KW-0732">Signal</keyword>
<dbReference type="Gene3D" id="1.20.5.110">
    <property type="match status" value="1"/>
</dbReference>
<dbReference type="GO" id="GO:0030288">
    <property type="term" value="C:outer membrane-bounded periplasmic space"/>
    <property type="evidence" value="ECO:0007669"/>
    <property type="project" value="UniProtKB-UniRule"/>
</dbReference>
<feature type="region of interest" description="Disordered" evidence="2">
    <location>
        <begin position="309"/>
        <end position="328"/>
    </location>
</feature>
<feature type="coiled-coil region" evidence="1">
    <location>
        <begin position="54"/>
        <end position="88"/>
    </location>
</feature>
<keyword evidence="1" id="KW-0131">Cell cycle</keyword>
<dbReference type="RefSeq" id="WP_155444709.1">
    <property type="nucleotide sequence ID" value="NZ_JAOQNR010000002.1"/>
</dbReference>
<keyword evidence="1" id="KW-0574">Periplasm</keyword>
<dbReference type="InterPro" id="IPR034706">
    <property type="entry name" value="CpoB"/>
</dbReference>
<dbReference type="SUPFAM" id="SSF48452">
    <property type="entry name" value="TPR-like"/>
    <property type="match status" value="1"/>
</dbReference>
<feature type="chain" id="PRO_5027191097" description="Cell division coordinator CpoB" evidence="1">
    <location>
        <begin position="30"/>
        <end position="328"/>
    </location>
</feature>
<name>A0A6N8DHZ3_RHOAC</name>
<gene>
    <name evidence="3" type="primary">ybgF</name>
    <name evidence="1" type="synonym">cpoB</name>
    <name evidence="3" type="ORF">GJ654_03470</name>
</gene>
<dbReference type="InterPro" id="IPR014162">
    <property type="entry name" value="CpoB_C"/>
</dbReference>
<proteinExistence type="inferred from homology"/>
<dbReference type="HAMAP" id="MF_02066">
    <property type="entry name" value="CpoB"/>
    <property type="match status" value="1"/>
</dbReference>
<dbReference type="Gene3D" id="1.25.40.10">
    <property type="entry name" value="Tetratricopeptide repeat domain"/>
    <property type="match status" value="1"/>
</dbReference>
<evidence type="ECO:0000256" key="2">
    <source>
        <dbReference type="SAM" id="MobiDB-lite"/>
    </source>
</evidence>
<evidence type="ECO:0000256" key="1">
    <source>
        <dbReference type="HAMAP-Rule" id="MF_02066"/>
    </source>
</evidence>
<accession>A0A6N8DHZ3</accession>
<comment type="similarity">
    <text evidence="1">Belongs to the CpoB family.</text>
</comment>
<evidence type="ECO:0000313" key="4">
    <source>
        <dbReference type="Proteomes" id="UP000439113"/>
    </source>
</evidence>
<dbReference type="Proteomes" id="UP000439113">
    <property type="component" value="Unassembled WGS sequence"/>
</dbReference>
<comment type="caution">
    <text evidence="3">The sequence shown here is derived from an EMBL/GenBank/DDBJ whole genome shotgun (WGS) entry which is preliminary data.</text>
</comment>
<organism evidence="3 4">
    <name type="scientific">Rhodoblastus acidophilus</name>
    <name type="common">Rhodopseudomonas acidophila</name>
    <dbReference type="NCBI Taxonomy" id="1074"/>
    <lineage>
        <taxon>Bacteria</taxon>
        <taxon>Pseudomonadati</taxon>
        <taxon>Pseudomonadota</taxon>
        <taxon>Alphaproteobacteria</taxon>
        <taxon>Hyphomicrobiales</taxon>
        <taxon>Rhodoblastaceae</taxon>
        <taxon>Rhodoblastus</taxon>
    </lineage>
</organism>
<sequence precursor="true">MNRNNNAYFRAFGVACAIFLAGAATEARAQRFDRPPVDIEDRGPAEDPSASLRVDRLESQVRTLNGQVEQLQYQIKRMEDMLRKFQMDVDQRFQEQGGARQPQRRSELPDQPASPPVAQVQPPAPPSPAVGEGRRRDAFDPSAQGGAPGAPKELGSPHSASKPLRVDNDPLAPLDISPRGARNDGTATPVALEPPGATPSADPVKADFDAASELLKAQRYDAAQQAFAGFLQKHPGTRYNAPAIFHYGESYYYQNRHREAAEQFLKIATDYSKSSVAPGAMVKLGVSLNALGAKEQACAFFAELPRKYPNASASEKQSAAREAKKAAC</sequence>
<dbReference type="GO" id="GO:0043093">
    <property type="term" value="P:FtsZ-dependent cytokinesis"/>
    <property type="evidence" value="ECO:0007669"/>
    <property type="project" value="UniProtKB-UniRule"/>
</dbReference>
<dbReference type="Pfam" id="PF13174">
    <property type="entry name" value="TPR_6"/>
    <property type="match status" value="2"/>
</dbReference>
<protein>
    <recommendedName>
        <fullName evidence="1">Cell division coordinator CpoB</fullName>
    </recommendedName>
</protein>
<dbReference type="InterPro" id="IPR011990">
    <property type="entry name" value="TPR-like_helical_dom_sf"/>
</dbReference>
<dbReference type="AlphaFoldDB" id="A0A6N8DHZ3"/>
<feature type="compositionally biased region" description="Basic and acidic residues" evidence="2">
    <location>
        <begin position="318"/>
        <end position="328"/>
    </location>
</feature>
<dbReference type="InterPro" id="IPR019734">
    <property type="entry name" value="TPR_rpt"/>
</dbReference>
<keyword evidence="1" id="KW-0175">Coiled coil</keyword>
<dbReference type="OrthoDB" id="7185608at2"/>
<dbReference type="NCBIfam" id="TIGR02795">
    <property type="entry name" value="tol_pal_ybgF"/>
    <property type="match status" value="1"/>
</dbReference>